<dbReference type="Proteomes" id="UP000683507">
    <property type="component" value="Chromosome"/>
</dbReference>
<keyword evidence="1" id="KW-0472">Membrane</keyword>
<feature type="transmembrane region" description="Helical" evidence="1">
    <location>
        <begin position="78"/>
        <end position="95"/>
    </location>
</feature>
<keyword evidence="1" id="KW-1133">Transmembrane helix</keyword>
<organism evidence="3 4">
    <name type="scientific">Parvicella tangerina</name>
    <dbReference type="NCBI Taxonomy" id="2829795"/>
    <lineage>
        <taxon>Bacteria</taxon>
        <taxon>Pseudomonadati</taxon>
        <taxon>Bacteroidota</taxon>
        <taxon>Flavobacteriia</taxon>
        <taxon>Flavobacteriales</taxon>
        <taxon>Parvicellaceae</taxon>
        <taxon>Parvicella</taxon>
    </lineage>
</organism>
<name>A0A916JPR5_9FLAO</name>
<reference evidence="3" key="1">
    <citation type="submission" date="2021-04" db="EMBL/GenBank/DDBJ databases">
        <authorList>
            <person name="Rodrigo-Torres L."/>
            <person name="Arahal R. D."/>
            <person name="Lucena T."/>
        </authorList>
    </citation>
    <scope>NUCLEOTIDE SEQUENCE</scope>
    <source>
        <strain evidence="3">AS29M-1</strain>
    </source>
</reference>
<proteinExistence type="predicted"/>
<accession>A0A916JPR5</accession>
<evidence type="ECO:0000313" key="3">
    <source>
        <dbReference type="EMBL" id="CAG5086201.1"/>
    </source>
</evidence>
<sequence length="109" mass="12733">MPGKSFPSADWMDWFKLDKWVHAFLYAVLFTLLFIPIQERKMIGHARLVLLSVSFCLFLGLFTEIVQGVFLVDRSGDLPDMIANTLGVFLSVLFFRFKDKKWPWKVTNE</sequence>
<dbReference type="EMBL" id="OU015584">
    <property type="protein sequence ID" value="CAG5086201.1"/>
    <property type="molecule type" value="Genomic_DNA"/>
</dbReference>
<evidence type="ECO:0000313" key="4">
    <source>
        <dbReference type="Proteomes" id="UP000683507"/>
    </source>
</evidence>
<dbReference type="InterPro" id="IPR006976">
    <property type="entry name" value="VanZ-like"/>
</dbReference>
<keyword evidence="1" id="KW-0812">Transmembrane</keyword>
<dbReference type="Pfam" id="PF04892">
    <property type="entry name" value="VanZ"/>
    <property type="match status" value="1"/>
</dbReference>
<gene>
    <name evidence="3" type="ORF">CRYO30217_03042</name>
</gene>
<dbReference type="KEGG" id="ptan:CRYO30217_03042"/>
<keyword evidence="4" id="KW-1185">Reference proteome</keyword>
<evidence type="ECO:0000259" key="2">
    <source>
        <dbReference type="Pfam" id="PF04892"/>
    </source>
</evidence>
<feature type="transmembrane region" description="Helical" evidence="1">
    <location>
        <begin position="49"/>
        <end position="72"/>
    </location>
</feature>
<protein>
    <recommendedName>
        <fullName evidence="2">VanZ-like domain-containing protein</fullName>
    </recommendedName>
</protein>
<feature type="domain" description="VanZ-like" evidence="2">
    <location>
        <begin position="17"/>
        <end position="97"/>
    </location>
</feature>
<feature type="transmembrane region" description="Helical" evidence="1">
    <location>
        <begin position="20"/>
        <end position="37"/>
    </location>
</feature>
<dbReference type="NCBIfam" id="NF037970">
    <property type="entry name" value="vanZ_1"/>
    <property type="match status" value="1"/>
</dbReference>
<evidence type="ECO:0000256" key="1">
    <source>
        <dbReference type="SAM" id="Phobius"/>
    </source>
</evidence>
<dbReference type="AlphaFoldDB" id="A0A916JPR5"/>